<accession>A0A084GA56</accession>
<feature type="compositionally biased region" description="Low complexity" evidence="6">
    <location>
        <begin position="437"/>
        <end position="450"/>
    </location>
</feature>
<protein>
    <recommendedName>
        <fullName evidence="10">Sucrose transport protein</fullName>
    </recommendedName>
</protein>
<dbReference type="OMA" id="IYTTIPQ"/>
<feature type="region of interest" description="Disordered" evidence="6">
    <location>
        <begin position="425"/>
        <end position="494"/>
    </location>
</feature>
<evidence type="ECO:0000256" key="4">
    <source>
        <dbReference type="ARBA" id="ARBA00022989"/>
    </source>
</evidence>
<feature type="transmembrane region" description="Helical" evidence="7">
    <location>
        <begin position="164"/>
        <end position="182"/>
    </location>
</feature>
<proteinExistence type="predicted"/>
<dbReference type="AlphaFoldDB" id="A0A084GA56"/>
<evidence type="ECO:0000256" key="2">
    <source>
        <dbReference type="ARBA" id="ARBA00022448"/>
    </source>
</evidence>
<dbReference type="HOGENOM" id="CLU_018303_0_1_1"/>
<keyword evidence="2" id="KW-0813">Transport</keyword>
<dbReference type="GeneID" id="27722228"/>
<evidence type="ECO:0000256" key="5">
    <source>
        <dbReference type="ARBA" id="ARBA00023136"/>
    </source>
</evidence>
<evidence type="ECO:0000256" key="7">
    <source>
        <dbReference type="SAM" id="Phobius"/>
    </source>
</evidence>
<reference evidence="8 9" key="1">
    <citation type="journal article" date="2014" name="Genome Announc.">
        <title>Draft genome sequence of the pathogenic fungus Scedosporium apiospermum.</title>
        <authorList>
            <person name="Vandeputte P."/>
            <person name="Ghamrawi S."/>
            <person name="Rechenmann M."/>
            <person name="Iltis A."/>
            <person name="Giraud S."/>
            <person name="Fleury M."/>
            <person name="Thornton C."/>
            <person name="Delhaes L."/>
            <person name="Meyer W."/>
            <person name="Papon N."/>
            <person name="Bouchara J.P."/>
        </authorList>
    </citation>
    <scope>NUCLEOTIDE SEQUENCE [LARGE SCALE GENOMIC DNA]</scope>
    <source>
        <strain evidence="8 9">IHEM 14462</strain>
    </source>
</reference>
<dbReference type="PANTHER" id="PTHR19432:SF76">
    <property type="entry name" value="TRANSPORTER, PUTATIVE (EUROFUNG)-RELATED"/>
    <property type="match status" value="1"/>
</dbReference>
<comment type="subcellular location">
    <subcellularLocation>
        <location evidence="1">Membrane</location>
        <topology evidence="1">Multi-pass membrane protein</topology>
    </subcellularLocation>
</comment>
<feature type="transmembrane region" description="Helical" evidence="7">
    <location>
        <begin position="56"/>
        <end position="76"/>
    </location>
</feature>
<feature type="transmembrane region" description="Helical" evidence="7">
    <location>
        <begin position="364"/>
        <end position="384"/>
    </location>
</feature>
<dbReference type="RefSeq" id="XP_016644017.1">
    <property type="nucleotide sequence ID" value="XM_016786011.1"/>
</dbReference>
<feature type="transmembrane region" description="Helical" evidence="7">
    <location>
        <begin position="315"/>
        <end position="333"/>
    </location>
</feature>
<dbReference type="OrthoDB" id="28755at2759"/>
<dbReference type="PANTHER" id="PTHR19432">
    <property type="entry name" value="SUGAR TRANSPORTER"/>
    <property type="match status" value="1"/>
</dbReference>
<evidence type="ECO:0000313" key="8">
    <source>
        <dbReference type="EMBL" id="KEZ44218.1"/>
    </source>
</evidence>
<feature type="compositionally biased region" description="Low complexity" evidence="6">
    <location>
        <begin position="473"/>
        <end position="494"/>
    </location>
</feature>
<dbReference type="KEGG" id="sapo:SAPIO_CDS3156"/>
<evidence type="ECO:0000256" key="3">
    <source>
        <dbReference type="ARBA" id="ARBA00022692"/>
    </source>
</evidence>
<dbReference type="Pfam" id="PF13347">
    <property type="entry name" value="MFS_2"/>
    <property type="match status" value="1"/>
</dbReference>
<evidence type="ECO:0008006" key="10">
    <source>
        <dbReference type="Google" id="ProtNLM"/>
    </source>
</evidence>
<dbReference type="GO" id="GO:0008506">
    <property type="term" value="F:sucrose:proton symporter activity"/>
    <property type="evidence" value="ECO:0007669"/>
    <property type="project" value="TreeGrafter"/>
</dbReference>
<dbReference type="GO" id="GO:0005886">
    <property type="term" value="C:plasma membrane"/>
    <property type="evidence" value="ECO:0007669"/>
    <property type="project" value="TreeGrafter"/>
</dbReference>
<comment type="caution">
    <text evidence="8">The sequence shown here is derived from an EMBL/GenBank/DDBJ whole genome shotgun (WGS) entry which is preliminary data.</text>
</comment>
<feature type="transmembrane region" description="Helical" evidence="7">
    <location>
        <begin position="202"/>
        <end position="222"/>
    </location>
</feature>
<evidence type="ECO:0000256" key="6">
    <source>
        <dbReference type="SAM" id="MobiDB-lite"/>
    </source>
</evidence>
<keyword evidence="9" id="KW-1185">Reference proteome</keyword>
<sequence>MARWRGHPSVKGSSEMMRMVLLCFSAIGITFTWGYEMTYCTPYLLNLGLTKSSTSLVWIAGPISGLIVQPIIGTIADQSTSKWGRRRPLMVIGSAITAFHILLLGFTREIVGVFLAESEFASRLTIWLAVYSIWVIDFAINASMSCSRSLVVDILPIHKQQAGAAWYSRLAAFGHLLSYGIGSVDLVTTFGTRFGDSQFKQLALISISAVLSTCALTCWAVTEKVLIASGDKEKGNDEGSVAAAVRTIWTTLRHLPPRVQAICWAHFWSWIGWFPFNFYGTTWVGETYFRYDLTVEERASRDPLSEIGRIGSSSLVIYSLITFASSFILPLFISSPQDTDFTPRPPRHLAGVLNRLEALKPDLLTAWILGHLGFSAAMSMAPFATSYKFATVLVASCGIPWAMTQWAPPTFLGIEVNRLSGNSDILPMTHHHRHPSGSKSPTPSPGTFSPADAPSASRPMLSPLPSQANSHNPSHTNSYASASSSSSSPTPRTSASGELSGIYFGILNIYTTIPQFMGAVMSGIVFALMEPGKSEESTESIDQPDMEGFNAISVCLFIGAMTTLVSAYMTSRLRHVK</sequence>
<organism evidence="8 9">
    <name type="scientific">Pseudallescheria apiosperma</name>
    <name type="common">Scedosporium apiospermum</name>
    <dbReference type="NCBI Taxonomy" id="563466"/>
    <lineage>
        <taxon>Eukaryota</taxon>
        <taxon>Fungi</taxon>
        <taxon>Dikarya</taxon>
        <taxon>Ascomycota</taxon>
        <taxon>Pezizomycotina</taxon>
        <taxon>Sordariomycetes</taxon>
        <taxon>Hypocreomycetidae</taxon>
        <taxon>Microascales</taxon>
        <taxon>Microascaceae</taxon>
        <taxon>Scedosporium</taxon>
    </lineage>
</organism>
<evidence type="ECO:0000256" key="1">
    <source>
        <dbReference type="ARBA" id="ARBA00004141"/>
    </source>
</evidence>
<keyword evidence="4 7" id="KW-1133">Transmembrane helix</keyword>
<dbReference type="SUPFAM" id="SSF103473">
    <property type="entry name" value="MFS general substrate transporter"/>
    <property type="match status" value="1"/>
</dbReference>
<keyword evidence="3 7" id="KW-0812">Transmembrane</keyword>
<dbReference type="Proteomes" id="UP000028545">
    <property type="component" value="Unassembled WGS sequence"/>
</dbReference>
<feature type="transmembrane region" description="Helical" evidence="7">
    <location>
        <begin position="549"/>
        <end position="569"/>
    </location>
</feature>
<gene>
    <name evidence="8" type="ORF">SAPIO_CDS3156</name>
</gene>
<evidence type="ECO:0000313" key="9">
    <source>
        <dbReference type="Proteomes" id="UP000028545"/>
    </source>
</evidence>
<feature type="transmembrane region" description="Helical" evidence="7">
    <location>
        <begin position="88"/>
        <end position="106"/>
    </location>
</feature>
<name>A0A084GA56_PSEDA</name>
<feature type="transmembrane region" description="Helical" evidence="7">
    <location>
        <begin position="126"/>
        <end position="144"/>
    </location>
</feature>
<dbReference type="EMBL" id="JOWA01000088">
    <property type="protein sequence ID" value="KEZ44218.1"/>
    <property type="molecule type" value="Genomic_DNA"/>
</dbReference>
<dbReference type="Gene3D" id="1.20.1250.20">
    <property type="entry name" value="MFS general substrate transporter like domains"/>
    <property type="match status" value="1"/>
</dbReference>
<dbReference type="VEuPathDB" id="FungiDB:SAPIO_CDS3156"/>
<dbReference type="InterPro" id="IPR036259">
    <property type="entry name" value="MFS_trans_sf"/>
</dbReference>
<keyword evidence="5 7" id="KW-0472">Membrane</keyword>
<feature type="transmembrane region" description="Helical" evidence="7">
    <location>
        <begin position="502"/>
        <end position="529"/>
    </location>
</feature>